<dbReference type="EMBL" id="CP002546">
    <property type="protein sequence ID" value="ADY59209.1"/>
    <property type="molecule type" value="Genomic_DNA"/>
</dbReference>
<dbReference type="OrthoDB" id="512288at2"/>
<reference evidence="2" key="1">
    <citation type="submission" date="2011-02" db="EMBL/GenBank/DDBJ databases">
        <title>The complete genome of Planctomyces brasiliensis DSM 5305.</title>
        <authorList>
            <person name="Lucas S."/>
            <person name="Copeland A."/>
            <person name="Lapidus A."/>
            <person name="Bruce D."/>
            <person name="Goodwin L."/>
            <person name="Pitluck S."/>
            <person name="Kyrpides N."/>
            <person name="Mavromatis K."/>
            <person name="Pagani I."/>
            <person name="Ivanova N."/>
            <person name="Ovchinnikova G."/>
            <person name="Lu M."/>
            <person name="Detter J.C."/>
            <person name="Han C."/>
            <person name="Land M."/>
            <person name="Hauser L."/>
            <person name="Markowitz V."/>
            <person name="Cheng J.-F."/>
            <person name="Hugenholtz P."/>
            <person name="Woyke T."/>
            <person name="Wu D."/>
            <person name="Tindall B."/>
            <person name="Pomrenke H.G."/>
            <person name="Brambilla E."/>
            <person name="Klenk H.-P."/>
            <person name="Eisen J.A."/>
        </authorList>
    </citation>
    <scope>NUCLEOTIDE SEQUENCE [LARGE SCALE GENOMIC DNA]</scope>
    <source>
        <strain evidence="2">ATCC 49424 / DSM 5305 / JCM 21570 / NBRC 103401 / IFAM 1448</strain>
    </source>
</reference>
<dbReference type="eggNOG" id="ENOG5032477">
    <property type="taxonomic scope" value="Bacteria"/>
</dbReference>
<protein>
    <submittedName>
        <fullName evidence="1">Uncharacterized protein</fullName>
    </submittedName>
</protein>
<dbReference type="AlphaFoldDB" id="F0SSD8"/>
<proteinExistence type="predicted"/>
<organism evidence="1 2">
    <name type="scientific">Rubinisphaera brasiliensis (strain ATCC 49424 / DSM 5305 / JCM 21570 / IAM 15109 / NBRC 103401 / IFAM 1448)</name>
    <name type="common">Planctomyces brasiliensis</name>
    <dbReference type="NCBI Taxonomy" id="756272"/>
    <lineage>
        <taxon>Bacteria</taxon>
        <taxon>Pseudomonadati</taxon>
        <taxon>Planctomycetota</taxon>
        <taxon>Planctomycetia</taxon>
        <taxon>Planctomycetales</taxon>
        <taxon>Planctomycetaceae</taxon>
        <taxon>Rubinisphaera</taxon>
    </lineage>
</organism>
<dbReference type="KEGG" id="pbs:Plabr_1598"/>
<accession>F0SSD8</accession>
<dbReference type="RefSeq" id="WP_013627936.1">
    <property type="nucleotide sequence ID" value="NC_015174.1"/>
</dbReference>
<evidence type="ECO:0000313" key="1">
    <source>
        <dbReference type="EMBL" id="ADY59209.1"/>
    </source>
</evidence>
<name>F0SSD8_RUBBR</name>
<sequence>MDRRIRSILEDLEAVRENLLALSDDIWLSIDHNDSNALDRGYEFKKAYNQKLEAFDSVATSLSGLVQQFTSIQLDAGEESGAEDESENTRIIAELNREEPHSLDEDFTYLRPHGFILDGKGTLGITTWRRMYEVFCLQLAHRDADRFRRLPELDDFTSSRGHSSFSRDESTLRQATAIADGVFAEVNLSANSLRDHMKKLMKTFRIPEDQMTVYLREDRDSTRDRVAKAE</sequence>
<dbReference type="HOGENOM" id="CLU_1173771_0_0_0"/>
<evidence type="ECO:0000313" key="2">
    <source>
        <dbReference type="Proteomes" id="UP000006860"/>
    </source>
</evidence>
<dbReference type="Proteomes" id="UP000006860">
    <property type="component" value="Chromosome"/>
</dbReference>
<keyword evidence="2" id="KW-1185">Reference proteome</keyword>
<gene>
    <name evidence="1" type="ordered locus">Plabr_1598</name>
</gene>